<dbReference type="AlphaFoldDB" id="A0A7I4Y359"/>
<dbReference type="PROSITE" id="PS50106">
    <property type="entry name" value="PDZ"/>
    <property type="match status" value="1"/>
</dbReference>
<evidence type="ECO:0000256" key="1">
    <source>
        <dbReference type="SAM" id="MobiDB-lite"/>
    </source>
</evidence>
<organism evidence="3 4">
    <name type="scientific">Haemonchus contortus</name>
    <name type="common">Barber pole worm</name>
    <dbReference type="NCBI Taxonomy" id="6289"/>
    <lineage>
        <taxon>Eukaryota</taxon>
        <taxon>Metazoa</taxon>
        <taxon>Ecdysozoa</taxon>
        <taxon>Nematoda</taxon>
        <taxon>Chromadorea</taxon>
        <taxon>Rhabditida</taxon>
        <taxon>Rhabditina</taxon>
        <taxon>Rhabditomorpha</taxon>
        <taxon>Strongyloidea</taxon>
        <taxon>Trichostrongylidae</taxon>
        <taxon>Haemonchus</taxon>
    </lineage>
</organism>
<feature type="compositionally biased region" description="Polar residues" evidence="1">
    <location>
        <begin position="412"/>
        <end position="421"/>
    </location>
</feature>
<protein>
    <submittedName>
        <fullName evidence="4">PDZ domain-containing protein</fullName>
    </submittedName>
</protein>
<dbReference type="SMART" id="SM00228">
    <property type="entry name" value="PDZ"/>
    <property type="match status" value="1"/>
</dbReference>
<name>A0A7I4Y359_HAECO</name>
<feature type="compositionally biased region" description="Polar residues" evidence="1">
    <location>
        <begin position="220"/>
        <end position="231"/>
    </location>
</feature>
<feature type="region of interest" description="Disordered" evidence="1">
    <location>
        <begin position="400"/>
        <end position="431"/>
    </location>
</feature>
<feature type="domain" description="PDZ" evidence="2">
    <location>
        <begin position="12"/>
        <end position="92"/>
    </location>
</feature>
<accession>A0A7I4Y359</accession>
<dbReference type="SUPFAM" id="SSF50156">
    <property type="entry name" value="PDZ domain-like"/>
    <property type="match status" value="1"/>
</dbReference>
<sequence length="431" mass="47948">MLRPTMSYETISVRMNRSDPKIRWGFTLRQQGAKLAVATVETDSLSDKAGMRPNDEVDSICGRDAKNMSVHEANSIIDRSYQEVQFNLRRYVTSHTCLPWTLTEQDNKLVVDEVRPGFGTGFGTGSSFGNRAVKHSSQYNSSWDRSRERSIPIQQRTSQHGNYTSHSGSNRTTHHGSYVTTNAQPRLYHSPSAYTTRHDQSTYSKHETKTAPQGNGYIPTYSSQSKANYESGSRDSSRTHQGTVGAGGGYSSNINQNYTSKFGNDRYSTLSHTTPAAQNYSYNNGMTTTAYKASSGGTPLNQATFIQTSHSPSLHSSYLSPGGTRIYYHSPSPRTRRELAPNASIEHLLHRTPENIQPVRSASATEQYIHQQERPTEMSTTFRSHSPAYLTSEAKRLIEEQAQGRDHRVASPSAQSSSFKRISQAVGQPVK</sequence>
<feature type="compositionally biased region" description="Polar residues" evidence="1">
    <location>
        <begin position="152"/>
        <end position="171"/>
    </location>
</feature>
<dbReference type="Gene3D" id="2.30.42.10">
    <property type="match status" value="1"/>
</dbReference>
<dbReference type="WBParaSite" id="HCON_00042690-00001">
    <property type="protein sequence ID" value="HCON_00042690-00001"/>
    <property type="gene ID" value="HCON_00042690"/>
</dbReference>
<feature type="compositionally biased region" description="Basic and acidic residues" evidence="1">
    <location>
        <begin position="400"/>
        <end position="409"/>
    </location>
</feature>
<dbReference type="InterPro" id="IPR036034">
    <property type="entry name" value="PDZ_sf"/>
</dbReference>
<dbReference type="InterPro" id="IPR001478">
    <property type="entry name" value="PDZ"/>
</dbReference>
<dbReference type="OMA" id="ETITVRM"/>
<feature type="compositionally biased region" description="Basic and acidic residues" evidence="1">
    <location>
        <begin position="196"/>
        <end position="209"/>
    </location>
</feature>
<reference evidence="4" key="1">
    <citation type="submission" date="2020-12" db="UniProtKB">
        <authorList>
            <consortium name="WormBaseParasite"/>
        </authorList>
    </citation>
    <scope>IDENTIFICATION</scope>
    <source>
        <strain evidence="4">MHco3</strain>
    </source>
</reference>
<feature type="region of interest" description="Disordered" evidence="1">
    <location>
        <begin position="138"/>
        <end position="253"/>
    </location>
</feature>
<dbReference type="Proteomes" id="UP000025227">
    <property type="component" value="Unplaced"/>
</dbReference>
<evidence type="ECO:0000313" key="4">
    <source>
        <dbReference type="WBParaSite" id="HCON_00042690-00001"/>
    </source>
</evidence>
<evidence type="ECO:0000313" key="3">
    <source>
        <dbReference type="Proteomes" id="UP000025227"/>
    </source>
</evidence>
<dbReference type="Pfam" id="PF00595">
    <property type="entry name" value="PDZ"/>
    <property type="match status" value="1"/>
</dbReference>
<keyword evidence="3" id="KW-1185">Reference proteome</keyword>
<dbReference type="OrthoDB" id="44841at2759"/>
<evidence type="ECO:0000259" key="2">
    <source>
        <dbReference type="PROSITE" id="PS50106"/>
    </source>
</evidence>
<proteinExistence type="predicted"/>